<organism evidence="5 6">
    <name type="scientific">Candidatus Pinguicoccus supinus</name>
    <dbReference type="NCBI Taxonomy" id="2529394"/>
    <lineage>
        <taxon>Bacteria</taxon>
        <taxon>Pseudomonadati</taxon>
        <taxon>Verrucomicrobiota</taxon>
        <taxon>Candidatus Pinguicoccus</taxon>
    </lineage>
</organism>
<dbReference type="GO" id="GO:0006633">
    <property type="term" value="P:fatty acid biosynthetic process"/>
    <property type="evidence" value="ECO:0007669"/>
    <property type="project" value="UniProtKB-KW"/>
</dbReference>
<dbReference type="PRINTS" id="PR01070">
    <property type="entry name" value="ACCCTRFRASEB"/>
</dbReference>
<keyword evidence="1 5" id="KW-0808">Transferase</keyword>
<dbReference type="KEGG" id="psup:E5P55_01310"/>
<dbReference type="GO" id="GO:2001295">
    <property type="term" value="P:malonyl-CoA biosynthetic process"/>
    <property type="evidence" value="ECO:0007669"/>
    <property type="project" value="TreeGrafter"/>
</dbReference>
<dbReference type="GO" id="GO:0009317">
    <property type="term" value="C:acetyl-CoA carboxylase complex"/>
    <property type="evidence" value="ECO:0007669"/>
    <property type="project" value="InterPro"/>
</dbReference>
<evidence type="ECO:0000256" key="1">
    <source>
        <dbReference type="ARBA" id="ARBA00022679"/>
    </source>
</evidence>
<dbReference type="EMBL" id="CP039370">
    <property type="protein sequence ID" value="QPJ58574.1"/>
    <property type="molecule type" value="Genomic_DNA"/>
</dbReference>
<proteinExistence type="predicted"/>
<keyword evidence="3" id="KW-0444">Lipid biosynthesis</keyword>
<dbReference type="Proteomes" id="UP000594451">
    <property type="component" value="Chromosome"/>
</dbReference>
<evidence type="ECO:0000259" key="4">
    <source>
        <dbReference type="PROSITE" id="PS50980"/>
    </source>
</evidence>
<dbReference type="PROSITE" id="PS50980">
    <property type="entry name" value="COA_CT_NTER"/>
    <property type="match status" value="1"/>
</dbReference>
<evidence type="ECO:0000313" key="5">
    <source>
        <dbReference type="EMBL" id="QPJ58574.1"/>
    </source>
</evidence>
<dbReference type="InterPro" id="IPR011762">
    <property type="entry name" value="COA_CT_N"/>
</dbReference>
<name>A0A7T0BRL1_9BACT</name>
<keyword evidence="3" id="KW-0443">Lipid metabolism</keyword>
<evidence type="ECO:0000256" key="2">
    <source>
        <dbReference type="ARBA" id="ARBA00022832"/>
    </source>
</evidence>
<dbReference type="Pfam" id="PF01039">
    <property type="entry name" value="Carboxyl_trans"/>
    <property type="match status" value="1"/>
</dbReference>
<keyword evidence="6" id="KW-1185">Reference proteome</keyword>
<gene>
    <name evidence="5" type="ORF">E5P55_01310</name>
</gene>
<dbReference type="InterPro" id="IPR029045">
    <property type="entry name" value="ClpP/crotonase-like_dom_sf"/>
</dbReference>
<keyword evidence="2" id="KW-0276">Fatty acid metabolism</keyword>
<accession>A0A7T0BRL1</accession>
<reference evidence="5" key="1">
    <citation type="journal article" date="2020" name="Sci. Rep.">
        <title>Morphology, ultrastructure, genomics, and phylogeny of Euplotes vanleeuwenhoeki sp. nov. and its ultra-reduced endosymbiont Candidatus Pinguicoccus supinus sp. nov.</title>
        <authorList>
            <person name="Serra V."/>
            <person name="Gammuto L."/>
            <person name="Nitla V."/>
            <person name="Castelli M."/>
            <person name="Lanzoni O."/>
            <person name="Sassera D."/>
            <person name="Bandi C."/>
            <person name="Sandeep B.V."/>
            <person name="Verni F."/>
            <person name="Modeo L."/>
            <person name="Petroni G."/>
        </authorList>
    </citation>
    <scope>NUCLEOTIDE SEQUENCE [LARGE SCALE GENOMIC DNA]</scope>
    <source>
        <strain evidence="5">KKR18_Esm</strain>
    </source>
</reference>
<evidence type="ECO:0000313" key="6">
    <source>
        <dbReference type="Proteomes" id="UP000594451"/>
    </source>
</evidence>
<sequence length="243" mass="27102">MVIPNKYSYHFYIKPIDRINLLFNKGTFVQEDFFIYGKDPLNFDGYSKKLSLDATNFKNNEKQYTDSIISGYGSIGQFVVQISILDFNFLGGSIGSVVGEKITRCVEKAYSNKRPLIIVTSSGGARMHEGIFSLFQLAKINLALNKLERSKLPYISILTNPSLGGAMASFSTIGDLIIAEPGALIGFAGPRVIKATTNKKLPDGFQTSEFLLNKGLIDKIICRNYLRSYIIKFLNNFFSNEIS</sequence>
<dbReference type="PANTHER" id="PTHR42995:SF5">
    <property type="entry name" value="ACETYL-COENZYME A CARBOXYLASE CARBOXYL TRANSFERASE SUBUNIT BETA, CHLOROPLASTIC"/>
    <property type="match status" value="1"/>
</dbReference>
<evidence type="ECO:0000256" key="3">
    <source>
        <dbReference type="ARBA" id="ARBA00023160"/>
    </source>
</evidence>
<feature type="domain" description="CoA carboxyltransferase N-terminal" evidence="4">
    <location>
        <begin position="1"/>
        <end position="243"/>
    </location>
</feature>
<dbReference type="AlphaFoldDB" id="A0A7T0BRL1"/>
<dbReference type="Gene3D" id="3.90.226.10">
    <property type="entry name" value="2-enoyl-CoA Hydratase, Chain A, domain 1"/>
    <property type="match status" value="1"/>
</dbReference>
<dbReference type="InterPro" id="IPR034733">
    <property type="entry name" value="AcCoA_carboxyl_beta"/>
</dbReference>
<dbReference type="InterPro" id="IPR000438">
    <property type="entry name" value="Acetyl_CoA_COase_Trfase_b_su"/>
</dbReference>
<dbReference type="PANTHER" id="PTHR42995">
    <property type="entry name" value="ACETYL-COENZYME A CARBOXYLASE CARBOXYL TRANSFERASE SUBUNIT BETA, CHLOROPLASTIC"/>
    <property type="match status" value="1"/>
</dbReference>
<dbReference type="GO" id="GO:0016740">
    <property type="term" value="F:transferase activity"/>
    <property type="evidence" value="ECO:0007669"/>
    <property type="project" value="UniProtKB-KW"/>
</dbReference>
<protein>
    <submittedName>
        <fullName evidence="5">Acetyl-CoA carboxylase carboxyl transferase subunit beta</fullName>
    </submittedName>
</protein>
<dbReference type="SUPFAM" id="SSF52096">
    <property type="entry name" value="ClpP/crotonase"/>
    <property type="match status" value="1"/>
</dbReference>
<keyword evidence="3" id="KW-0275">Fatty acid biosynthesis</keyword>
<dbReference type="GO" id="GO:0003989">
    <property type="term" value="F:acetyl-CoA carboxylase activity"/>
    <property type="evidence" value="ECO:0007669"/>
    <property type="project" value="InterPro"/>
</dbReference>